<dbReference type="AlphaFoldDB" id="A0A9Q9DQV1"/>
<evidence type="ECO:0000256" key="1">
    <source>
        <dbReference type="ARBA" id="ARBA00004225"/>
    </source>
</evidence>
<evidence type="ECO:0000313" key="14">
    <source>
        <dbReference type="Proteomes" id="UP001056012"/>
    </source>
</evidence>
<keyword evidence="8" id="KW-0496">Mitochondrion</keyword>
<evidence type="ECO:0000313" key="13">
    <source>
        <dbReference type="EMBL" id="USP76778.1"/>
    </source>
</evidence>
<organism evidence="13 14">
    <name type="scientific">Curvularia clavata</name>
    <dbReference type="NCBI Taxonomy" id="95742"/>
    <lineage>
        <taxon>Eukaryota</taxon>
        <taxon>Fungi</taxon>
        <taxon>Dikarya</taxon>
        <taxon>Ascomycota</taxon>
        <taxon>Pezizomycotina</taxon>
        <taxon>Dothideomycetes</taxon>
        <taxon>Pleosporomycetidae</taxon>
        <taxon>Pleosporales</taxon>
        <taxon>Pleosporineae</taxon>
        <taxon>Pleosporaceae</taxon>
        <taxon>Curvularia</taxon>
    </lineage>
</organism>
<keyword evidence="7" id="KW-1133">Transmembrane helix</keyword>
<protein>
    <recommendedName>
        <fullName evidence="15">Mitochondrial carrier</fullName>
    </recommendedName>
</protein>
<evidence type="ECO:0000256" key="9">
    <source>
        <dbReference type="ARBA" id="ARBA00023136"/>
    </source>
</evidence>
<feature type="repeat" description="Solcar" evidence="10">
    <location>
        <begin position="39"/>
        <end position="123"/>
    </location>
</feature>
<keyword evidence="6" id="KW-0999">Mitochondrion inner membrane</keyword>
<dbReference type="GO" id="GO:0022857">
    <property type="term" value="F:transmembrane transporter activity"/>
    <property type="evidence" value="ECO:0007669"/>
    <property type="project" value="TreeGrafter"/>
</dbReference>
<evidence type="ECO:0000256" key="5">
    <source>
        <dbReference type="ARBA" id="ARBA00022737"/>
    </source>
</evidence>
<comment type="subcellular location">
    <subcellularLocation>
        <location evidence="1">Mitochondrion membrane</location>
        <topology evidence="1">Multi-pass membrane protein</topology>
    </subcellularLocation>
</comment>
<evidence type="ECO:0000256" key="3">
    <source>
        <dbReference type="ARBA" id="ARBA00022448"/>
    </source>
</evidence>
<evidence type="ECO:0008006" key="15">
    <source>
        <dbReference type="Google" id="ProtNLM"/>
    </source>
</evidence>
<keyword evidence="3 11" id="KW-0813">Transport</keyword>
<feature type="region of interest" description="Disordered" evidence="12">
    <location>
        <begin position="1"/>
        <end position="22"/>
    </location>
</feature>
<evidence type="ECO:0000256" key="2">
    <source>
        <dbReference type="ARBA" id="ARBA00006375"/>
    </source>
</evidence>
<name>A0A9Q9DQV1_CURCL</name>
<keyword evidence="9 10" id="KW-0472">Membrane</keyword>
<evidence type="ECO:0000256" key="4">
    <source>
        <dbReference type="ARBA" id="ARBA00022692"/>
    </source>
</evidence>
<evidence type="ECO:0000256" key="8">
    <source>
        <dbReference type="ARBA" id="ARBA00023128"/>
    </source>
</evidence>
<dbReference type="GO" id="GO:0031966">
    <property type="term" value="C:mitochondrial membrane"/>
    <property type="evidence" value="ECO:0007669"/>
    <property type="project" value="UniProtKB-SubCell"/>
</dbReference>
<dbReference type="PROSITE" id="PS50920">
    <property type="entry name" value="SOLCAR"/>
    <property type="match status" value="3"/>
</dbReference>
<dbReference type="PANTHER" id="PTHR45624">
    <property type="entry name" value="MITOCHONDRIAL BASIC AMINO ACIDS TRANSPORTER-RELATED"/>
    <property type="match status" value="1"/>
</dbReference>
<dbReference type="SUPFAM" id="SSF103506">
    <property type="entry name" value="Mitochondrial carrier"/>
    <property type="match status" value="2"/>
</dbReference>
<proteinExistence type="inferred from homology"/>
<evidence type="ECO:0000256" key="11">
    <source>
        <dbReference type="RuleBase" id="RU000488"/>
    </source>
</evidence>
<comment type="similarity">
    <text evidence="2 11">Belongs to the mitochondrial carrier (TC 2.A.29) family.</text>
</comment>
<gene>
    <name evidence="13" type="ORF">yc1106_04052</name>
</gene>
<dbReference type="EMBL" id="CP089276">
    <property type="protein sequence ID" value="USP76778.1"/>
    <property type="molecule type" value="Genomic_DNA"/>
</dbReference>
<dbReference type="Pfam" id="PF00153">
    <property type="entry name" value="Mito_carr"/>
    <property type="match status" value="3"/>
</dbReference>
<feature type="repeat" description="Solcar" evidence="10">
    <location>
        <begin position="279"/>
        <end position="361"/>
    </location>
</feature>
<dbReference type="InterPro" id="IPR018108">
    <property type="entry name" value="MCP_transmembrane"/>
</dbReference>
<sequence length="377" mass="41774">MPKPEDTRTSSQGAVSDRPRNLTDVSRAVLRSEQAKRWTKRYRTEVAASSSSLLSTFAAYPLDSVKTRLQAYKFNSFTDCVRHTYKTEGFHGFYRGKPVPSPHRIEYISHAHLIGVWSPLASITLVRTVSFSIYQRSKYALDNWIYQATGSSPLVIANTKNAWPTFSTVTCFGLAGVNAGAAITVIACPFELTKLSAQISVLMAERSDGGGKDDAIRKSYQNLGTWKTAQNLVKHRGWGGLYSGFHLHLLRDSIGTGIYFVTYESVKQVLANARGTSPTHPLAVVIAGGLCGLVSWACIFPIDTAKSIYQRNCLVGGKDKATRPKIQFFNRRMYQGLGVSMSRSCIVNAIFFTAFEFTKKRINSMTYDEELLEANGV</sequence>
<dbReference type="InterPro" id="IPR050567">
    <property type="entry name" value="Mitochondrial_Carrier"/>
</dbReference>
<keyword evidence="5" id="KW-0677">Repeat</keyword>
<dbReference type="PANTHER" id="PTHR45624:SF9">
    <property type="entry name" value="CARRIER PROTEIN, PUTATIVE (AFU_ORTHOLOGUE AFUA_4G06390)-RELATED"/>
    <property type="match status" value="1"/>
</dbReference>
<dbReference type="Proteomes" id="UP001056012">
    <property type="component" value="Chromosome 3"/>
</dbReference>
<keyword evidence="14" id="KW-1185">Reference proteome</keyword>
<evidence type="ECO:0000256" key="10">
    <source>
        <dbReference type="PROSITE-ProRule" id="PRU00282"/>
    </source>
</evidence>
<evidence type="ECO:0000256" key="12">
    <source>
        <dbReference type="SAM" id="MobiDB-lite"/>
    </source>
</evidence>
<feature type="repeat" description="Solcar" evidence="10">
    <location>
        <begin position="167"/>
        <end position="269"/>
    </location>
</feature>
<dbReference type="Gene3D" id="1.50.40.10">
    <property type="entry name" value="Mitochondrial carrier domain"/>
    <property type="match status" value="2"/>
</dbReference>
<dbReference type="InterPro" id="IPR023395">
    <property type="entry name" value="MCP_dom_sf"/>
</dbReference>
<dbReference type="VEuPathDB" id="FungiDB:yc1106_04052"/>
<dbReference type="OrthoDB" id="2382881at2759"/>
<accession>A0A9Q9DQV1</accession>
<evidence type="ECO:0000256" key="6">
    <source>
        <dbReference type="ARBA" id="ARBA00022792"/>
    </source>
</evidence>
<evidence type="ECO:0000256" key="7">
    <source>
        <dbReference type="ARBA" id="ARBA00022989"/>
    </source>
</evidence>
<keyword evidence="4 10" id="KW-0812">Transmembrane</keyword>
<reference evidence="13" key="1">
    <citation type="submission" date="2021-12" db="EMBL/GenBank/DDBJ databases">
        <title>Curvularia clavata genome.</title>
        <authorList>
            <person name="Cao Y."/>
        </authorList>
    </citation>
    <scope>NUCLEOTIDE SEQUENCE</scope>
    <source>
        <strain evidence="13">Yc1106</strain>
    </source>
</reference>